<dbReference type="PANTHER" id="PTHR42948:SF1">
    <property type="entry name" value="TRANSPORTER"/>
    <property type="match status" value="1"/>
</dbReference>
<dbReference type="PRINTS" id="PR00176">
    <property type="entry name" value="NANEUSMPORT"/>
</dbReference>
<feature type="transmembrane region" description="Helical" evidence="6">
    <location>
        <begin position="171"/>
        <end position="190"/>
    </location>
</feature>
<dbReference type="PROSITE" id="PS50267">
    <property type="entry name" value="NA_NEUROTRAN_SYMP_3"/>
    <property type="match status" value="1"/>
</dbReference>
<dbReference type="EMBL" id="LDOU01000002">
    <property type="protein sequence ID" value="KLV11347.1"/>
    <property type="molecule type" value="Genomic_DNA"/>
</dbReference>
<feature type="transmembrane region" description="Helical" evidence="6">
    <location>
        <begin position="249"/>
        <end position="275"/>
    </location>
</feature>
<dbReference type="RefSeq" id="WP_047883306.1">
    <property type="nucleotide sequence ID" value="NZ_LDOU01000002.1"/>
</dbReference>
<dbReference type="InterPro" id="IPR047218">
    <property type="entry name" value="YocR/YhdH-like"/>
</dbReference>
<feature type="transmembrane region" description="Helical" evidence="6">
    <location>
        <begin position="422"/>
        <end position="444"/>
    </location>
</feature>
<organism evidence="7 8">
    <name type="scientific">Photobacterium ganghwense</name>
    <dbReference type="NCBI Taxonomy" id="320778"/>
    <lineage>
        <taxon>Bacteria</taxon>
        <taxon>Pseudomonadati</taxon>
        <taxon>Pseudomonadota</taxon>
        <taxon>Gammaproteobacteria</taxon>
        <taxon>Vibrionales</taxon>
        <taxon>Vibrionaceae</taxon>
        <taxon>Photobacterium</taxon>
    </lineage>
</organism>
<comment type="caution">
    <text evidence="7">The sequence shown here is derived from an EMBL/GenBank/DDBJ whole genome shotgun (WGS) entry which is preliminary data.</text>
</comment>
<keyword evidence="8" id="KW-1185">Reference proteome</keyword>
<accession>A0A0J1KAK1</accession>
<dbReference type="AlphaFoldDB" id="A0A0J1KAK1"/>
<evidence type="ECO:0000256" key="3">
    <source>
        <dbReference type="ARBA" id="ARBA00022692"/>
    </source>
</evidence>
<reference evidence="7 8" key="1">
    <citation type="submission" date="2015-05" db="EMBL/GenBank/DDBJ databases">
        <title>Photobacterium galathea sp. nov.</title>
        <authorList>
            <person name="Machado H."/>
            <person name="Gram L."/>
        </authorList>
    </citation>
    <scope>NUCLEOTIDE SEQUENCE [LARGE SCALE GENOMIC DNA]</scope>
    <source>
        <strain evidence="7 8">DSM 22954</strain>
    </source>
</reference>
<dbReference type="Proteomes" id="UP000035909">
    <property type="component" value="Unassembled WGS sequence"/>
</dbReference>
<comment type="subcellular location">
    <subcellularLocation>
        <location evidence="1">Membrane</location>
        <topology evidence="1">Multi-pass membrane protein</topology>
    </subcellularLocation>
</comment>
<dbReference type="InterPro" id="IPR000175">
    <property type="entry name" value="Na/ntran_symport"/>
</dbReference>
<proteinExistence type="predicted"/>
<dbReference type="NCBIfam" id="NF037979">
    <property type="entry name" value="Na_transp"/>
    <property type="match status" value="1"/>
</dbReference>
<keyword evidence="5 6" id="KW-0472">Membrane</keyword>
<protein>
    <submittedName>
        <fullName evidence="7">Transporter</fullName>
    </submittedName>
</protein>
<feature type="transmembrane region" description="Helical" evidence="6">
    <location>
        <begin position="383"/>
        <end position="402"/>
    </location>
</feature>
<dbReference type="PATRIC" id="fig|320778.3.peg.188"/>
<feature type="transmembrane region" description="Helical" evidence="6">
    <location>
        <begin position="210"/>
        <end position="237"/>
    </location>
</feature>
<dbReference type="SUPFAM" id="SSF161070">
    <property type="entry name" value="SNF-like"/>
    <property type="match status" value="1"/>
</dbReference>
<evidence type="ECO:0000256" key="1">
    <source>
        <dbReference type="ARBA" id="ARBA00004141"/>
    </source>
</evidence>
<evidence type="ECO:0000313" key="8">
    <source>
        <dbReference type="Proteomes" id="UP000035909"/>
    </source>
</evidence>
<feature type="transmembrane region" description="Helical" evidence="6">
    <location>
        <begin position="351"/>
        <end position="371"/>
    </location>
</feature>
<dbReference type="STRING" id="320778.ABT57_00915"/>
<feature type="transmembrane region" description="Helical" evidence="6">
    <location>
        <begin position="43"/>
        <end position="67"/>
    </location>
</feature>
<dbReference type="PANTHER" id="PTHR42948">
    <property type="entry name" value="TRANSPORTER"/>
    <property type="match status" value="1"/>
</dbReference>
<dbReference type="InterPro" id="IPR037272">
    <property type="entry name" value="SNS_sf"/>
</dbReference>
<dbReference type="CDD" id="cd10336">
    <property type="entry name" value="SLC6sbd_Tyt1-Like"/>
    <property type="match status" value="1"/>
</dbReference>
<feature type="transmembrane region" description="Helical" evidence="6">
    <location>
        <begin position="12"/>
        <end position="31"/>
    </location>
</feature>
<evidence type="ECO:0000256" key="4">
    <source>
        <dbReference type="ARBA" id="ARBA00022989"/>
    </source>
</evidence>
<keyword evidence="3 6" id="KW-0812">Transmembrane</keyword>
<dbReference type="GO" id="GO:0016020">
    <property type="term" value="C:membrane"/>
    <property type="evidence" value="ECO:0007669"/>
    <property type="project" value="UniProtKB-SubCell"/>
</dbReference>
<name>A0A0J1KAK1_9GAMM</name>
<gene>
    <name evidence="7" type="ORF">ABT57_00915</name>
</gene>
<sequence>MASASRAQFSSRFGFILAAAGSAVGLGNIWGFPTQAANNGGGVFIVVYTLMVIGLAYPLLVAELTIGRYGQANPVQSLRSILPSGSRWLGTLLALVGLTAASCILSFYAILAGWLVGYFLSPILEAIGLTGVSQWLETFSIGRNLFLMLLFMWATIHVVKSGVAEGIERWSTRLMPILVLLFVVLIGYIFTQDGAVDGLKLFLIPDFSQIHPALIHSAMGQAFFSLSLGVCTMMVYGSYLKKDANLPRTAAEVALIDTAIAFIAGLLILPAMFVAQNHGVTIYNDDGQLASSGTLVFDVLPAMFDTMGAPGYLVASIFFALMVIAALTSSISLLEVPVAAAVEELSQPRNYAAWTIGGMISALSAVIIFYFDPLFDWVIVASTEYAQPILGLIFALLVGWIWHRDQVLAELQKGNPAIAAGWFWKIWPVYVRVVCPLLMLYVFFA</sequence>
<keyword evidence="4 6" id="KW-1133">Transmembrane helix</keyword>
<feature type="transmembrane region" description="Helical" evidence="6">
    <location>
        <begin position="141"/>
        <end position="159"/>
    </location>
</feature>
<evidence type="ECO:0000256" key="5">
    <source>
        <dbReference type="ARBA" id="ARBA00023136"/>
    </source>
</evidence>
<feature type="transmembrane region" description="Helical" evidence="6">
    <location>
        <begin position="88"/>
        <end position="121"/>
    </location>
</feature>
<dbReference type="OrthoDB" id="9762833at2"/>
<dbReference type="Pfam" id="PF00209">
    <property type="entry name" value="SNF"/>
    <property type="match status" value="2"/>
</dbReference>
<evidence type="ECO:0000256" key="6">
    <source>
        <dbReference type="SAM" id="Phobius"/>
    </source>
</evidence>
<keyword evidence="2" id="KW-0813">Transport</keyword>
<evidence type="ECO:0000313" key="7">
    <source>
        <dbReference type="EMBL" id="KLV11347.1"/>
    </source>
</evidence>
<evidence type="ECO:0000256" key="2">
    <source>
        <dbReference type="ARBA" id="ARBA00022448"/>
    </source>
</evidence>
<feature type="transmembrane region" description="Helical" evidence="6">
    <location>
        <begin position="311"/>
        <end position="331"/>
    </location>
</feature>